<sequence>MNLLSSGSLETFAPFQRINIKSESACYFICFFQAINSAFSMFSFTKLVTLASAFTAVLSLPFNETGEADAGELELLHSRAVTPSATGTNNGYYYSWWTDGGGDVTYKNGAAGAYSVSWKNSGNFVGGKGWNPGSARVITYSGTFSPSGNGYLAIYGWTKSPLIEYYIVESYGTYNPSSAATKIGSVTSDGGTYDILTTTRTNQPSIEGTATFKQYWSVRRTKRVGGTVTTANHFNAWAKLGLKLGSHNYQIVATEGYQSSGSSSITVK</sequence>
<proteinExistence type="inferred from homology"/>
<dbReference type="PRINTS" id="PR00911">
    <property type="entry name" value="GLHYDRLASE11"/>
</dbReference>
<evidence type="ECO:0000256" key="5">
    <source>
        <dbReference type="ARBA" id="ARBA00022651"/>
    </source>
</evidence>
<keyword evidence="6 11" id="KW-0378">Hydrolase</keyword>
<comment type="similarity">
    <text evidence="3 11 12">Belongs to the glycosyl hydrolase 11 (cellulase G) family.</text>
</comment>
<dbReference type="FunFam" id="2.60.120.180:FF:000001">
    <property type="entry name" value="Endo-1,4-beta-xylanase"/>
    <property type="match status" value="1"/>
</dbReference>
<keyword evidence="9 11" id="KW-0326">Glycosidase</keyword>
<evidence type="ECO:0000313" key="14">
    <source>
        <dbReference type="EMBL" id="KAH7141513.1"/>
    </source>
</evidence>
<accession>A0A9P9IZD7</accession>
<feature type="non-terminal residue" evidence="14">
    <location>
        <position position="1"/>
    </location>
</feature>
<comment type="catalytic activity">
    <reaction evidence="1 11 12">
        <text>Endohydrolysis of (1-&gt;4)-beta-D-xylosidic linkages in xylans.</text>
        <dbReference type="EC" id="3.2.1.8"/>
    </reaction>
</comment>
<dbReference type="PROSITE" id="PS00777">
    <property type="entry name" value="GH11_2"/>
    <property type="match status" value="1"/>
</dbReference>
<evidence type="ECO:0000256" key="6">
    <source>
        <dbReference type="ARBA" id="ARBA00022801"/>
    </source>
</evidence>
<evidence type="ECO:0000256" key="2">
    <source>
        <dbReference type="ARBA" id="ARBA00004851"/>
    </source>
</evidence>
<evidence type="ECO:0000256" key="8">
    <source>
        <dbReference type="ARBA" id="ARBA00023277"/>
    </source>
</evidence>
<dbReference type="SUPFAM" id="SSF49899">
    <property type="entry name" value="Concanavalin A-like lectins/glucanases"/>
    <property type="match status" value="1"/>
</dbReference>
<dbReference type="OrthoDB" id="2115822at2759"/>
<name>A0A9P9IZD7_9HYPO</name>
<evidence type="ECO:0000256" key="1">
    <source>
        <dbReference type="ARBA" id="ARBA00000681"/>
    </source>
</evidence>
<dbReference type="InterPro" id="IPR033119">
    <property type="entry name" value="GH11_AS_2"/>
</dbReference>
<comment type="caution">
    <text evidence="14">The sequence shown here is derived from an EMBL/GenBank/DDBJ whole genome shotgun (WGS) entry which is preliminary data.</text>
</comment>
<dbReference type="GO" id="GO:0031176">
    <property type="term" value="F:endo-1,4-beta-xylanase activity"/>
    <property type="evidence" value="ECO:0007669"/>
    <property type="project" value="UniProtKB-UniRule"/>
</dbReference>
<dbReference type="InterPro" id="IPR033123">
    <property type="entry name" value="GH11_dom"/>
</dbReference>
<protein>
    <recommendedName>
        <fullName evidence="4 11">Endo-1,4-beta-xylanase</fullName>
        <ecNumber evidence="4 11">3.2.1.8</ecNumber>
    </recommendedName>
</protein>
<dbReference type="Gene3D" id="2.60.120.180">
    <property type="match status" value="1"/>
</dbReference>
<evidence type="ECO:0000259" key="13">
    <source>
        <dbReference type="PROSITE" id="PS51761"/>
    </source>
</evidence>
<keyword evidence="7" id="KW-0843">Virulence</keyword>
<dbReference type="PANTHER" id="PTHR46828">
    <property type="entry name" value="ENDO-1,4-BETA-XYLANASE A-RELATED"/>
    <property type="match status" value="1"/>
</dbReference>
<evidence type="ECO:0000256" key="9">
    <source>
        <dbReference type="ARBA" id="ARBA00023295"/>
    </source>
</evidence>
<dbReference type="AlphaFoldDB" id="A0A9P9IZD7"/>
<keyword evidence="8 11" id="KW-0119">Carbohydrate metabolism</keyword>
<organism evidence="14 15">
    <name type="scientific">Dactylonectria estremocensis</name>
    <dbReference type="NCBI Taxonomy" id="1079267"/>
    <lineage>
        <taxon>Eukaryota</taxon>
        <taxon>Fungi</taxon>
        <taxon>Dikarya</taxon>
        <taxon>Ascomycota</taxon>
        <taxon>Pezizomycotina</taxon>
        <taxon>Sordariomycetes</taxon>
        <taxon>Hypocreomycetidae</taxon>
        <taxon>Hypocreales</taxon>
        <taxon>Nectriaceae</taxon>
        <taxon>Dactylonectria</taxon>
    </lineage>
</organism>
<evidence type="ECO:0000256" key="4">
    <source>
        <dbReference type="ARBA" id="ARBA00012590"/>
    </source>
</evidence>
<dbReference type="Pfam" id="PF00457">
    <property type="entry name" value="Glyco_hydro_11"/>
    <property type="match status" value="1"/>
</dbReference>
<feature type="active site" description="Proton donor" evidence="11">
    <location>
        <position position="255"/>
    </location>
</feature>
<dbReference type="EMBL" id="JAGMUU010000012">
    <property type="protein sequence ID" value="KAH7141513.1"/>
    <property type="molecule type" value="Genomic_DNA"/>
</dbReference>
<dbReference type="EC" id="3.2.1.8" evidence="4 11"/>
<evidence type="ECO:0000313" key="15">
    <source>
        <dbReference type="Proteomes" id="UP000717696"/>
    </source>
</evidence>
<dbReference type="GO" id="GO:0045493">
    <property type="term" value="P:xylan catabolic process"/>
    <property type="evidence" value="ECO:0007669"/>
    <property type="project" value="UniProtKB-UniRule"/>
</dbReference>
<dbReference type="InterPro" id="IPR018208">
    <property type="entry name" value="GH11_AS_1"/>
</dbReference>
<gene>
    <name evidence="14" type="ORF">B0J13DRAFT_556949</name>
</gene>
<comment type="pathway">
    <text evidence="2 11 12">Glycan degradation; xylan degradation.</text>
</comment>
<dbReference type="PROSITE" id="PS51761">
    <property type="entry name" value="GH11_3"/>
    <property type="match status" value="1"/>
</dbReference>
<dbReference type="InterPro" id="IPR013319">
    <property type="entry name" value="GH11/12"/>
</dbReference>
<dbReference type="InterPro" id="IPR001137">
    <property type="entry name" value="Glyco_hydro_11"/>
</dbReference>
<evidence type="ECO:0000256" key="7">
    <source>
        <dbReference type="ARBA" id="ARBA00023026"/>
    </source>
</evidence>
<reference evidence="14" key="1">
    <citation type="journal article" date="2021" name="Nat. Commun.">
        <title>Genetic determinants of endophytism in the Arabidopsis root mycobiome.</title>
        <authorList>
            <person name="Mesny F."/>
            <person name="Miyauchi S."/>
            <person name="Thiergart T."/>
            <person name="Pickel B."/>
            <person name="Atanasova L."/>
            <person name="Karlsson M."/>
            <person name="Huettel B."/>
            <person name="Barry K.W."/>
            <person name="Haridas S."/>
            <person name="Chen C."/>
            <person name="Bauer D."/>
            <person name="Andreopoulos W."/>
            <person name="Pangilinan J."/>
            <person name="LaButti K."/>
            <person name="Riley R."/>
            <person name="Lipzen A."/>
            <person name="Clum A."/>
            <person name="Drula E."/>
            <person name="Henrissat B."/>
            <person name="Kohler A."/>
            <person name="Grigoriev I.V."/>
            <person name="Martin F.M."/>
            <person name="Hacquard S."/>
        </authorList>
    </citation>
    <scope>NUCLEOTIDE SEQUENCE</scope>
    <source>
        <strain evidence="14">MPI-CAGE-AT-0021</strain>
    </source>
</reference>
<keyword evidence="10 11" id="KW-0624">Polysaccharide degradation</keyword>
<keyword evidence="15" id="KW-1185">Reference proteome</keyword>
<dbReference type="PROSITE" id="PS00776">
    <property type="entry name" value="GH11_1"/>
    <property type="match status" value="1"/>
</dbReference>
<feature type="domain" description="GH11" evidence="13">
    <location>
        <begin position="80"/>
        <end position="268"/>
    </location>
</feature>
<feature type="active site" description="Nucleophile" evidence="11">
    <location>
        <position position="164"/>
    </location>
</feature>
<keyword evidence="5 11" id="KW-0858">Xylan degradation</keyword>
<evidence type="ECO:0000256" key="10">
    <source>
        <dbReference type="ARBA" id="ARBA00023326"/>
    </source>
</evidence>
<dbReference type="PANTHER" id="PTHR46828:SF2">
    <property type="entry name" value="ENDO-1,4-BETA-XYLANASE A-RELATED"/>
    <property type="match status" value="1"/>
</dbReference>
<dbReference type="Proteomes" id="UP000717696">
    <property type="component" value="Unassembled WGS sequence"/>
</dbReference>
<evidence type="ECO:0000256" key="3">
    <source>
        <dbReference type="ARBA" id="ARBA00007792"/>
    </source>
</evidence>
<dbReference type="InterPro" id="IPR013320">
    <property type="entry name" value="ConA-like_dom_sf"/>
</dbReference>
<evidence type="ECO:0000256" key="12">
    <source>
        <dbReference type="RuleBase" id="RU362015"/>
    </source>
</evidence>
<evidence type="ECO:0000256" key="11">
    <source>
        <dbReference type="PROSITE-ProRule" id="PRU01097"/>
    </source>
</evidence>